<evidence type="ECO:0000256" key="16">
    <source>
        <dbReference type="RuleBase" id="RU003848"/>
    </source>
</evidence>
<dbReference type="GO" id="GO:0046961">
    <property type="term" value="F:proton-transporting ATPase activity, rotational mechanism"/>
    <property type="evidence" value="ECO:0007669"/>
    <property type="project" value="TreeGrafter"/>
</dbReference>
<evidence type="ECO:0000313" key="19">
    <source>
        <dbReference type="EMBL" id="KMO28925.1"/>
    </source>
</evidence>
<dbReference type="GO" id="GO:0005886">
    <property type="term" value="C:plasma membrane"/>
    <property type="evidence" value="ECO:0007669"/>
    <property type="project" value="UniProtKB-SubCell"/>
</dbReference>
<gene>
    <name evidence="15" type="primary">atpF</name>
    <name evidence="19" type="ORF">VQ02_30665</name>
</gene>
<organism evidence="19 20">
    <name type="scientific">Methylobacterium variabile</name>
    <dbReference type="NCBI Taxonomy" id="298794"/>
    <lineage>
        <taxon>Bacteria</taxon>
        <taxon>Pseudomonadati</taxon>
        <taxon>Pseudomonadota</taxon>
        <taxon>Alphaproteobacteria</taxon>
        <taxon>Hyphomicrobiales</taxon>
        <taxon>Methylobacteriaceae</taxon>
        <taxon>Methylobacterium</taxon>
    </lineage>
</organism>
<evidence type="ECO:0000256" key="18">
    <source>
        <dbReference type="SAM" id="MobiDB-lite"/>
    </source>
</evidence>
<keyword evidence="10 15" id="KW-0472">Membrane</keyword>
<dbReference type="EMBL" id="LABY01000274">
    <property type="protein sequence ID" value="KMO28925.1"/>
    <property type="molecule type" value="Genomic_DNA"/>
</dbReference>
<evidence type="ECO:0000256" key="13">
    <source>
        <dbReference type="ARBA" id="ARBA00025614"/>
    </source>
</evidence>
<comment type="subcellular location">
    <subcellularLocation>
        <location evidence="1">Cell inner membrane</location>
        <topology evidence="1">Single-pass membrane protein</topology>
    </subcellularLocation>
    <subcellularLocation>
        <location evidence="15">Cell membrane</location>
        <topology evidence="15">Single-pass membrane protein</topology>
    </subcellularLocation>
</comment>
<dbReference type="HAMAP" id="MF_01398">
    <property type="entry name" value="ATP_synth_b_bprime"/>
    <property type="match status" value="1"/>
</dbReference>
<evidence type="ECO:0000256" key="2">
    <source>
        <dbReference type="ARBA" id="ARBA00005513"/>
    </source>
</evidence>
<keyword evidence="6 15" id="KW-0812">Transmembrane</keyword>
<feature type="region of interest" description="Disordered" evidence="18">
    <location>
        <begin position="1"/>
        <end position="25"/>
    </location>
</feature>
<keyword evidence="20" id="KW-1185">Reference proteome</keyword>
<keyword evidence="8 15" id="KW-1133">Transmembrane helix</keyword>
<dbReference type="InterPro" id="IPR002146">
    <property type="entry name" value="ATP_synth_b/b'su_bac/chlpt"/>
</dbReference>
<dbReference type="Pfam" id="PF00430">
    <property type="entry name" value="ATP-synt_B"/>
    <property type="match status" value="1"/>
</dbReference>
<dbReference type="OrthoDB" id="9805716at2"/>
<keyword evidence="17" id="KW-0175">Coiled coil</keyword>
<dbReference type="RefSeq" id="WP_048448033.1">
    <property type="nucleotide sequence ID" value="NZ_LABY01000274.1"/>
</dbReference>
<keyword evidence="5 15" id="KW-0138">CF(0)</keyword>
<comment type="caution">
    <text evidence="19">The sequence shown here is derived from an EMBL/GenBank/DDBJ whole genome shotgun (WGS) entry which is preliminary data.</text>
</comment>
<dbReference type="GO" id="GO:0045259">
    <property type="term" value="C:proton-transporting ATP synthase complex"/>
    <property type="evidence" value="ECO:0007669"/>
    <property type="project" value="UniProtKB-KW"/>
</dbReference>
<evidence type="ECO:0000256" key="17">
    <source>
        <dbReference type="SAM" id="Coils"/>
    </source>
</evidence>
<keyword evidence="4 15" id="KW-1003">Cell membrane</keyword>
<dbReference type="InterPro" id="IPR050059">
    <property type="entry name" value="ATP_synthase_B_chain"/>
</dbReference>
<evidence type="ECO:0000256" key="11">
    <source>
        <dbReference type="ARBA" id="ARBA00023310"/>
    </source>
</evidence>
<sequence length="193" mass="20671">MAQPHAPAPTQEGLIHEPASEHGGGFPPFESSTFVAQILWLALAFGLLYYLMSKIALPQIAGILHDRQARLAGDLDQAARAKSEADTARDTYERALKEAQDKAKGIAQTTRDQLAAEAETRRKSLEADLAVKLAEAETQIRSRTATAMSSVREVAADAATAIVERLTGQVPERGAVEAAYDRAAASGRPQTVH</sequence>
<evidence type="ECO:0000256" key="14">
    <source>
        <dbReference type="ARBA" id="ARBA00025830"/>
    </source>
</evidence>
<evidence type="ECO:0000256" key="6">
    <source>
        <dbReference type="ARBA" id="ARBA00022692"/>
    </source>
</evidence>
<evidence type="ECO:0000256" key="5">
    <source>
        <dbReference type="ARBA" id="ARBA00022547"/>
    </source>
</evidence>
<evidence type="ECO:0000256" key="10">
    <source>
        <dbReference type="ARBA" id="ARBA00023136"/>
    </source>
</evidence>
<dbReference type="Proteomes" id="UP000035955">
    <property type="component" value="Unassembled WGS sequence"/>
</dbReference>
<keyword evidence="9 15" id="KW-0406">Ion transport</keyword>
<evidence type="ECO:0000256" key="4">
    <source>
        <dbReference type="ARBA" id="ARBA00022475"/>
    </source>
</evidence>
<name>A0A0J6S179_9HYPH</name>
<evidence type="ECO:0000313" key="20">
    <source>
        <dbReference type="Proteomes" id="UP000035955"/>
    </source>
</evidence>
<keyword evidence="3 15" id="KW-0813">Transport</keyword>
<evidence type="ECO:0000256" key="9">
    <source>
        <dbReference type="ARBA" id="ARBA00023065"/>
    </source>
</evidence>
<accession>A0A0J6S179</accession>
<protein>
    <recommendedName>
        <fullName evidence="15">ATP synthase subunit b</fullName>
    </recommendedName>
    <alternativeName>
        <fullName evidence="15">ATP synthase F(0) sector subunit b</fullName>
    </alternativeName>
    <alternativeName>
        <fullName evidence="15">ATPase subunit I</fullName>
    </alternativeName>
    <alternativeName>
        <fullName evidence="15">F-type ATPase subunit b</fullName>
        <shortName evidence="15">F-ATPase subunit b</shortName>
    </alternativeName>
</protein>
<comment type="subunit">
    <text evidence="14 15">F-type ATPases have 2 components, F(1) - the catalytic core - and F(0) - the membrane proton channel. F(1) has five subunits: alpha(3), beta(3), gamma(1), delta(1), epsilon(1). F(0) has three main subunits: a(1), b(2) and c(10-14). The alpha and beta chains form an alternating ring which encloses part of the gamma chain. F(1) is attached to F(0) by a central stalk formed by the gamma and epsilon chains, while a peripheral stalk is formed by the delta and b chains.</text>
</comment>
<keyword evidence="11 15" id="KW-0066">ATP synthesis</keyword>
<keyword evidence="7 15" id="KW-0375">Hydrogen ion transport</keyword>
<feature type="coiled-coil region" evidence="17">
    <location>
        <begin position="78"/>
        <end position="135"/>
    </location>
</feature>
<dbReference type="PANTHER" id="PTHR33445">
    <property type="entry name" value="ATP SYNTHASE SUBUNIT B', CHLOROPLASTIC"/>
    <property type="match status" value="1"/>
</dbReference>
<feature type="transmembrane region" description="Helical" evidence="15">
    <location>
        <begin position="34"/>
        <end position="52"/>
    </location>
</feature>
<evidence type="ECO:0000256" key="7">
    <source>
        <dbReference type="ARBA" id="ARBA00022781"/>
    </source>
</evidence>
<comment type="function">
    <text evidence="12 15">F(1)F(0) ATP synthase produces ATP from ADP in the presence of a proton or sodium gradient. F-type ATPases consist of two structural domains, F(1) containing the extramembraneous catalytic core and F(0) containing the membrane proton channel, linked together by a central stalk and a peripheral stalk. During catalysis, ATP synthesis in the catalytic domain of F(1) is coupled via a rotary mechanism of the central stalk subunits to proton translocation.</text>
</comment>
<reference evidence="19 20" key="1">
    <citation type="submission" date="2015-03" db="EMBL/GenBank/DDBJ databases">
        <title>Genome sequencing of Methylobacterium variabile DSM 16961.</title>
        <authorList>
            <person name="Chaudhry V."/>
            <person name="Patil P.B."/>
        </authorList>
    </citation>
    <scope>NUCLEOTIDE SEQUENCE [LARGE SCALE GENOMIC DNA]</scope>
    <source>
        <strain evidence="19 20">DSM 16961</strain>
    </source>
</reference>
<evidence type="ECO:0000256" key="1">
    <source>
        <dbReference type="ARBA" id="ARBA00004377"/>
    </source>
</evidence>
<dbReference type="PATRIC" id="fig|298794.3.peg.4329"/>
<evidence type="ECO:0000256" key="3">
    <source>
        <dbReference type="ARBA" id="ARBA00022448"/>
    </source>
</evidence>
<comment type="similarity">
    <text evidence="2 15 16">Belongs to the ATPase B chain family.</text>
</comment>
<dbReference type="CDD" id="cd06503">
    <property type="entry name" value="ATP-synt_Fo_b"/>
    <property type="match status" value="1"/>
</dbReference>
<evidence type="ECO:0000256" key="12">
    <source>
        <dbReference type="ARBA" id="ARBA00025198"/>
    </source>
</evidence>
<dbReference type="AlphaFoldDB" id="A0A0J6S179"/>
<dbReference type="PANTHER" id="PTHR33445:SF1">
    <property type="entry name" value="ATP SYNTHASE SUBUNIT B"/>
    <property type="match status" value="1"/>
</dbReference>
<comment type="function">
    <text evidence="13">Component of the F(0) channel, it forms part of the peripheral stalk, linking F(1) to F(0). The b'-subunit is a diverged and duplicated form of b found in plants and photosynthetic bacteria.</text>
</comment>
<dbReference type="GO" id="GO:0046933">
    <property type="term" value="F:proton-transporting ATP synthase activity, rotational mechanism"/>
    <property type="evidence" value="ECO:0007669"/>
    <property type="project" value="UniProtKB-UniRule"/>
</dbReference>
<evidence type="ECO:0000256" key="15">
    <source>
        <dbReference type="HAMAP-Rule" id="MF_01398"/>
    </source>
</evidence>
<evidence type="ECO:0000256" key="8">
    <source>
        <dbReference type="ARBA" id="ARBA00022989"/>
    </source>
</evidence>
<proteinExistence type="inferred from homology"/>